<organism evidence="7 8">
    <name type="scientific">Massilia agilis</name>
    <dbReference type="NCBI Taxonomy" id="1811226"/>
    <lineage>
        <taxon>Bacteria</taxon>
        <taxon>Pseudomonadati</taxon>
        <taxon>Pseudomonadota</taxon>
        <taxon>Betaproteobacteria</taxon>
        <taxon>Burkholderiales</taxon>
        <taxon>Oxalobacteraceae</taxon>
        <taxon>Telluria group</taxon>
        <taxon>Massilia</taxon>
    </lineage>
</organism>
<evidence type="ECO:0000256" key="3">
    <source>
        <dbReference type="ARBA" id="ARBA00022553"/>
    </source>
</evidence>
<dbReference type="InterPro" id="IPR040097">
    <property type="entry name" value="FAAL/FAAC"/>
</dbReference>
<evidence type="ECO:0000259" key="6">
    <source>
        <dbReference type="PROSITE" id="PS50075"/>
    </source>
</evidence>
<evidence type="ECO:0000256" key="2">
    <source>
        <dbReference type="ARBA" id="ARBA00022450"/>
    </source>
</evidence>
<dbReference type="SMART" id="SM00823">
    <property type="entry name" value="PKS_PP"/>
    <property type="match status" value="1"/>
</dbReference>
<dbReference type="InterPro" id="IPR009081">
    <property type="entry name" value="PP-bd_ACP"/>
</dbReference>
<evidence type="ECO:0000256" key="4">
    <source>
        <dbReference type="ARBA" id="ARBA00022598"/>
    </source>
</evidence>
<keyword evidence="2" id="KW-0596">Phosphopantetheine</keyword>
<keyword evidence="8" id="KW-1185">Reference proteome</keyword>
<comment type="similarity">
    <text evidence="1">Belongs to the ATP-dependent AMP-binding enzyme family.</text>
</comment>
<dbReference type="SMART" id="SM00563">
    <property type="entry name" value="PlsC"/>
    <property type="match status" value="1"/>
</dbReference>
<keyword evidence="5" id="KW-1133">Transmembrane helix</keyword>
<comment type="caution">
    <text evidence="7">The sequence shown here is derived from an EMBL/GenBank/DDBJ whole genome shotgun (WGS) entry which is preliminary data.</text>
</comment>
<keyword evidence="5" id="KW-0812">Transmembrane</keyword>
<feature type="domain" description="Carrier" evidence="6">
    <location>
        <begin position="5"/>
        <end position="87"/>
    </location>
</feature>
<sequence length="925" mass="99448">MNDTVTSSAAIDQLLGIVEQVARENHPGQAYAVTGHSSFERELGLDSLARVELVQRVGRAFAVELPPQALAEADTPLELLRFLSPRRYEDLRTAALPTQGGAAVPAQAETLLEVLDWHASRAPDRVHILLRDEHGREVPITHGELFAAAREVAAGLLAHGLRPRQTVALMLPTGRDYLSCFFGVMLAGGIPVPIYPPARLANIEDHLKRHAGILANAQAALIITVEAGKPVAVMLQAAVPSLGAIVTPAELHGSEHLPAQRPGSGDIAFLQYTSGSTGAPKGVTLTHANLLANIRALVQAARAGPGDRFVSWLPLYHDMGLIGAWFGSLYAGIPLVLMSPLAFLARPALWLETISRHRGTISAAPNFAYELCARHVGDETLRQLDLSCWRLALNGAEPVSPATLAAFAERFARCGLRREALAPVYGLAESSVGLAFPPPGRGPRIDTILREPFVRERRAVPAPRGASDTIALVGCGMALPGHEIRVVDDTGAELPEREVGRLEFRGPSSTSGYYRNLDATRLLKHGDWLDTGDHAYIADGEVFPAGRVKDLIKRGGRNLYPYDLEQAIGEIAGIRKGCVAVFGSPDPATGSERLVVVAETRATSELDRARLRRQLNEKAVDVIGMPPDDIVLAPPHSVLKTSSGKIRRFASREAYEQGTLARPEQRPWLHGAQLAAKALLARAQVTGRRALAWLYAGYAWFVFALVLLAFGAPVIALQRPAPGRRMVRAGARLAMRLLGAVPQAQGLARLPPEPHILLVNHSSYLDAIVLAAVLPATPGYAFTAKREFARQWWMKRLVTGVGGVFVERTDARRGAEDVGALVAALRRGERLVVFPEGTFTRESGILAFHSGAFMAAAQARAPVVVAALSGTREALRAGSWRPRHARIALEVGPMLRPSGAGWADAVQLREAARQSLASLRGEPLA</sequence>
<dbReference type="CDD" id="cd07989">
    <property type="entry name" value="LPLAT_AGPAT-like"/>
    <property type="match status" value="1"/>
</dbReference>
<dbReference type="SUPFAM" id="SSF69593">
    <property type="entry name" value="Glycerol-3-phosphate (1)-acyltransferase"/>
    <property type="match status" value="1"/>
</dbReference>
<protein>
    <submittedName>
        <fullName evidence="7">AMP-binding protein</fullName>
    </submittedName>
</protein>
<dbReference type="RefSeq" id="WP_258824158.1">
    <property type="nucleotide sequence ID" value="NZ_JANUHB010000006.1"/>
</dbReference>
<dbReference type="Gene3D" id="3.40.50.12780">
    <property type="entry name" value="N-terminal domain of ligase-like"/>
    <property type="match status" value="1"/>
</dbReference>
<dbReference type="Pfam" id="PF01553">
    <property type="entry name" value="Acyltransferase"/>
    <property type="match status" value="1"/>
</dbReference>
<dbReference type="Gene3D" id="1.10.1200.10">
    <property type="entry name" value="ACP-like"/>
    <property type="match status" value="1"/>
</dbReference>
<reference evidence="7 8" key="1">
    <citation type="submission" date="2022-08" db="EMBL/GenBank/DDBJ databases">
        <title>Reclassification of Massilia species as members of the genera Telluria, Duganella, Pseudoduganella, Mokoshia gen. nov. and Zemynaea gen. nov. using orthogonal and non-orthogonal genome-based approaches.</title>
        <authorList>
            <person name="Bowman J.P."/>
        </authorList>
    </citation>
    <scope>NUCLEOTIDE SEQUENCE [LARGE SCALE GENOMIC DNA]</scope>
    <source>
        <strain evidence="7 8">JCM 31605</strain>
    </source>
</reference>
<dbReference type="Gene3D" id="3.30.300.30">
    <property type="match status" value="1"/>
</dbReference>
<evidence type="ECO:0000313" key="8">
    <source>
        <dbReference type="Proteomes" id="UP001206126"/>
    </source>
</evidence>
<keyword evidence="4" id="KW-0436">Ligase</keyword>
<gene>
    <name evidence="7" type="ORF">NX774_20595</name>
</gene>
<dbReference type="PROSITE" id="PS50075">
    <property type="entry name" value="CARRIER"/>
    <property type="match status" value="1"/>
</dbReference>
<keyword evidence="5" id="KW-0472">Membrane</keyword>
<dbReference type="Proteomes" id="UP001206126">
    <property type="component" value="Unassembled WGS sequence"/>
</dbReference>
<dbReference type="SUPFAM" id="SSF47336">
    <property type="entry name" value="ACP-like"/>
    <property type="match status" value="1"/>
</dbReference>
<dbReference type="InterPro" id="IPR036736">
    <property type="entry name" value="ACP-like_sf"/>
</dbReference>
<name>A0ABT2DGJ0_9BURK</name>
<dbReference type="InterPro" id="IPR045851">
    <property type="entry name" value="AMP-bd_C_sf"/>
</dbReference>
<dbReference type="InterPro" id="IPR002123">
    <property type="entry name" value="Plipid/glycerol_acylTrfase"/>
</dbReference>
<evidence type="ECO:0000313" key="7">
    <source>
        <dbReference type="EMBL" id="MCS0810329.1"/>
    </source>
</evidence>
<dbReference type="EMBL" id="JANUHB010000006">
    <property type="protein sequence ID" value="MCS0810329.1"/>
    <property type="molecule type" value="Genomic_DNA"/>
</dbReference>
<evidence type="ECO:0000256" key="1">
    <source>
        <dbReference type="ARBA" id="ARBA00006432"/>
    </source>
</evidence>
<dbReference type="Pfam" id="PF00550">
    <property type="entry name" value="PP-binding"/>
    <property type="match status" value="1"/>
</dbReference>
<dbReference type="CDD" id="cd05931">
    <property type="entry name" value="FAAL"/>
    <property type="match status" value="1"/>
</dbReference>
<dbReference type="InterPro" id="IPR042099">
    <property type="entry name" value="ANL_N_sf"/>
</dbReference>
<dbReference type="PANTHER" id="PTHR22754">
    <property type="entry name" value="DISCO-INTERACTING PROTEIN 2 DIP2 -RELATED"/>
    <property type="match status" value="1"/>
</dbReference>
<dbReference type="PROSITE" id="PS00455">
    <property type="entry name" value="AMP_BINDING"/>
    <property type="match status" value="1"/>
</dbReference>
<dbReference type="InterPro" id="IPR020845">
    <property type="entry name" value="AMP-binding_CS"/>
</dbReference>
<evidence type="ECO:0000256" key="5">
    <source>
        <dbReference type="SAM" id="Phobius"/>
    </source>
</evidence>
<dbReference type="InterPro" id="IPR020806">
    <property type="entry name" value="PKS_PP-bd"/>
</dbReference>
<dbReference type="PANTHER" id="PTHR22754:SF32">
    <property type="entry name" value="DISCO-INTERACTING PROTEIN 2"/>
    <property type="match status" value="1"/>
</dbReference>
<dbReference type="InterPro" id="IPR000873">
    <property type="entry name" value="AMP-dep_synth/lig_dom"/>
</dbReference>
<proteinExistence type="inferred from homology"/>
<dbReference type="SUPFAM" id="SSF56801">
    <property type="entry name" value="Acetyl-CoA synthetase-like"/>
    <property type="match status" value="1"/>
</dbReference>
<dbReference type="Pfam" id="PF00501">
    <property type="entry name" value="AMP-binding"/>
    <property type="match status" value="1"/>
</dbReference>
<accession>A0ABT2DGJ0</accession>
<feature type="transmembrane region" description="Helical" evidence="5">
    <location>
        <begin position="692"/>
        <end position="717"/>
    </location>
</feature>
<keyword evidence="3" id="KW-0597">Phosphoprotein</keyword>